<accession>A0A9D1LLA2</accession>
<dbReference type="AlphaFoldDB" id="A0A9D1LLA2"/>
<evidence type="ECO:0000313" key="9">
    <source>
        <dbReference type="Proteomes" id="UP000824073"/>
    </source>
</evidence>
<name>A0A9D1LLA2_9CLOT</name>
<dbReference type="InterPro" id="IPR036702">
    <property type="entry name" value="ComB-like_sf"/>
</dbReference>
<evidence type="ECO:0000313" key="8">
    <source>
        <dbReference type="EMBL" id="HIU42897.1"/>
    </source>
</evidence>
<dbReference type="InterPro" id="IPR005238">
    <property type="entry name" value="ComB-like"/>
</dbReference>
<dbReference type="SUPFAM" id="SSF142823">
    <property type="entry name" value="ComB-like"/>
    <property type="match status" value="1"/>
</dbReference>
<dbReference type="GO" id="GO:0050532">
    <property type="term" value="F:2-phosphosulfolactate phosphatase activity"/>
    <property type="evidence" value="ECO:0007669"/>
    <property type="project" value="UniProtKB-EC"/>
</dbReference>
<dbReference type="PANTHER" id="PTHR37311">
    <property type="entry name" value="2-PHOSPHOSULFOLACTATE PHOSPHATASE-RELATED"/>
    <property type="match status" value="1"/>
</dbReference>
<protein>
    <recommendedName>
        <fullName evidence="4">Probable 2-phosphosulfolactate phosphatase</fullName>
        <ecNumber evidence="3">3.1.3.71</ecNumber>
    </recommendedName>
</protein>
<comment type="cofactor">
    <cofactor evidence="1">
        <name>Mg(2+)</name>
        <dbReference type="ChEBI" id="CHEBI:18420"/>
    </cofactor>
</comment>
<keyword evidence="5" id="KW-0378">Hydrolase</keyword>
<dbReference type="GO" id="GO:0000287">
    <property type="term" value="F:magnesium ion binding"/>
    <property type="evidence" value="ECO:0007669"/>
    <property type="project" value="InterPro"/>
</dbReference>
<reference evidence="8" key="1">
    <citation type="submission" date="2020-10" db="EMBL/GenBank/DDBJ databases">
        <authorList>
            <person name="Gilroy R."/>
        </authorList>
    </citation>
    <scope>NUCLEOTIDE SEQUENCE</scope>
    <source>
        <strain evidence="8">CHK191-8634</strain>
    </source>
</reference>
<comment type="caution">
    <text evidence="8">The sequence shown here is derived from an EMBL/GenBank/DDBJ whole genome shotgun (WGS) entry which is preliminary data.</text>
</comment>
<dbReference type="Proteomes" id="UP000824073">
    <property type="component" value="Unassembled WGS sequence"/>
</dbReference>
<evidence type="ECO:0000256" key="6">
    <source>
        <dbReference type="ARBA" id="ARBA00022842"/>
    </source>
</evidence>
<evidence type="ECO:0000256" key="7">
    <source>
        <dbReference type="ARBA" id="ARBA00033711"/>
    </source>
</evidence>
<evidence type="ECO:0000256" key="2">
    <source>
        <dbReference type="ARBA" id="ARBA00009997"/>
    </source>
</evidence>
<evidence type="ECO:0000256" key="4">
    <source>
        <dbReference type="ARBA" id="ARBA00021948"/>
    </source>
</evidence>
<dbReference type="Gene3D" id="3.90.1560.10">
    <property type="entry name" value="ComB-like"/>
    <property type="match status" value="1"/>
</dbReference>
<organism evidence="8 9">
    <name type="scientific">Candidatus Ventrousia excrementavium</name>
    <dbReference type="NCBI Taxonomy" id="2840961"/>
    <lineage>
        <taxon>Bacteria</taxon>
        <taxon>Bacillati</taxon>
        <taxon>Bacillota</taxon>
        <taxon>Clostridia</taxon>
        <taxon>Eubacteriales</taxon>
        <taxon>Clostridiaceae</taxon>
        <taxon>Clostridiaceae incertae sedis</taxon>
        <taxon>Candidatus Ventrousia</taxon>
    </lineage>
</organism>
<sequence length="233" mass="25452">MKVNIYELLEGAKQARGAVVIIDVFRAFTMESYAFSRGAARIYPVGDIGEAYRRREETPGILLAGERGGVRQPGFDFGNSPFEVMQADLQGKTLVHTTSAGTQGVAAAIGQAEELLLGALVNAGATARYLRAKNPAEVSLVAMGLAGVTPTTEDRLCAEYIRALLLGLPFSREGAVEQLRSTDGARFFRAESQDSAPEQDFWLSVEFDRFDFALPVRRDEQGYIYTQPVHVPE</sequence>
<dbReference type="PANTHER" id="PTHR37311:SF1">
    <property type="entry name" value="2-PHOSPHOSULFOLACTATE PHOSPHATASE-RELATED"/>
    <property type="match status" value="1"/>
</dbReference>
<gene>
    <name evidence="8" type="ORF">IAB67_01210</name>
</gene>
<evidence type="ECO:0000256" key="3">
    <source>
        <dbReference type="ARBA" id="ARBA00012953"/>
    </source>
</evidence>
<reference evidence="8" key="2">
    <citation type="journal article" date="2021" name="PeerJ">
        <title>Extensive microbial diversity within the chicken gut microbiome revealed by metagenomics and culture.</title>
        <authorList>
            <person name="Gilroy R."/>
            <person name="Ravi A."/>
            <person name="Getino M."/>
            <person name="Pursley I."/>
            <person name="Horton D.L."/>
            <person name="Alikhan N.F."/>
            <person name="Baker D."/>
            <person name="Gharbi K."/>
            <person name="Hall N."/>
            <person name="Watson M."/>
            <person name="Adriaenssens E.M."/>
            <person name="Foster-Nyarko E."/>
            <person name="Jarju S."/>
            <person name="Secka A."/>
            <person name="Antonio M."/>
            <person name="Oren A."/>
            <person name="Chaudhuri R.R."/>
            <person name="La Ragione R."/>
            <person name="Hildebrand F."/>
            <person name="Pallen M.J."/>
        </authorList>
    </citation>
    <scope>NUCLEOTIDE SEQUENCE</scope>
    <source>
        <strain evidence="8">CHK191-8634</strain>
    </source>
</reference>
<keyword evidence="6" id="KW-0460">Magnesium</keyword>
<evidence type="ECO:0000256" key="1">
    <source>
        <dbReference type="ARBA" id="ARBA00001946"/>
    </source>
</evidence>
<evidence type="ECO:0000256" key="5">
    <source>
        <dbReference type="ARBA" id="ARBA00022801"/>
    </source>
</evidence>
<dbReference type="EMBL" id="DVMR01000013">
    <property type="protein sequence ID" value="HIU42897.1"/>
    <property type="molecule type" value="Genomic_DNA"/>
</dbReference>
<dbReference type="GO" id="GO:0050545">
    <property type="term" value="F:sulfopyruvate decarboxylase activity"/>
    <property type="evidence" value="ECO:0007669"/>
    <property type="project" value="TreeGrafter"/>
</dbReference>
<proteinExistence type="inferred from homology"/>
<dbReference type="Pfam" id="PF04029">
    <property type="entry name" value="2-ph_phosp"/>
    <property type="match status" value="1"/>
</dbReference>
<dbReference type="EC" id="3.1.3.71" evidence="3"/>
<comment type="catalytic activity">
    <reaction evidence="7">
        <text>(2R)-O-phospho-3-sulfolactate + H2O = (2R)-3-sulfolactate + phosphate</text>
        <dbReference type="Rhea" id="RHEA:23416"/>
        <dbReference type="ChEBI" id="CHEBI:15377"/>
        <dbReference type="ChEBI" id="CHEBI:15597"/>
        <dbReference type="ChEBI" id="CHEBI:43474"/>
        <dbReference type="ChEBI" id="CHEBI:58738"/>
        <dbReference type="EC" id="3.1.3.71"/>
    </reaction>
</comment>
<comment type="similarity">
    <text evidence="2">Belongs to the ComB family.</text>
</comment>